<sequence>MEGAEEENFADPNVVDPEWLSFLLSSLLTVVAQDLLSLSFIGHVLQEMEVFTELVLLSSDKRFGFSVMGGADEGFSPRVDEIAAAVTDALENVPLEEVGMQFLVTPGSLLDRA</sequence>
<dbReference type="AlphaFoldDB" id="A0A8J9ZVF4"/>
<evidence type="ECO:0000313" key="2">
    <source>
        <dbReference type="Proteomes" id="UP000838412"/>
    </source>
</evidence>
<proteinExistence type="predicted"/>
<protein>
    <submittedName>
        <fullName evidence="1">Hypp2585 protein</fullName>
    </submittedName>
</protein>
<evidence type="ECO:0000313" key="1">
    <source>
        <dbReference type="EMBL" id="CAH1262830.1"/>
    </source>
</evidence>
<keyword evidence="2" id="KW-1185">Reference proteome</keyword>
<gene>
    <name evidence="1" type="primary">Hypp2585</name>
    <name evidence="1" type="ORF">BLAG_LOCUS17724</name>
</gene>
<organism evidence="1 2">
    <name type="scientific">Branchiostoma lanceolatum</name>
    <name type="common">Common lancelet</name>
    <name type="synonym">Amphioxus lanceolatum</name>
    <dbReference type="NCBI Taxonomy" id="7740"/>
    <lineage>
        <taxon>Eukaryota</taxon>
        <taxon>Metazoa</taxon>
        <taxon>Chordata</taxon>
        <taxon>Cephalochordata</taxon>
        <taxon>Leptocardii</taxon>
        <taxon>Amphioxiformes</taxon>
        <taxon>Branchiostomatidae</taxon>
        <taxon>Branchiostoma</taxon>
    </lineage>
</organism>
<dbReference type="Proteomes" id="UP000838412">
    <property type="component" value="Chromosome 4"/>
</dbReference>
<dbReference type="OrthoDB" id="6283214at2759"/>
<reference evidence="1" key="1">
    <citation type="submission" date="2022-01" db="EMBL/GenBank/DDBJ databases">
        <authorList>
            <person name="Braso-Vives M."/>
        </authorList>
    </citation>
    <scope>NUCLEOTIDE SEQUENCE</scope>
</reference>
<accession>A0A8J9ZVF4</accession>
<name>A0A8J9ZVF4_BRALA</name>
<dbReference type="EMBL" id="OV696689">
    <property type="protein sequence ID" value="CAH1262830.1"/>
    <property type="molecule type" value="Genomic_DNA"/>
</dbReference>